<reference evidence="3 4" key="1">
    <citation type="submission" date="2024-09" db="EMBL/GenBank/DDBJ databases">
        <authorList>
            <person name="Sun Q."/>
            <person name="Mori K."/>
        </authorList>
    </citation>
    <scope>NUCLEOTIDE SEQUENCE [LARGE SCALE GENOMIC DNA]</scope>
    <source>
        <strain evidence="3 4">CCM 7539</strain>
    </source>
</reference>
<keyword evidence="1" id="KW-0732">Signal</keyword>
<keyword evidence="4" id="KW-1185">Reference proteome</keyword>
<evidence type="ECO:0000259" key="2">
    <source>
        <dbReference type="Pfam" id="PF03413"/>
    </source>
</evidence>
<feature type="signal peptide" evidence="1">
    <location>
        <begin position="1"/>
        <end position="27"/>
    </location>
</feature>
<evidence type="ECO:0000313" key="3">
    <source>
        <dbReference type="EMBL" id="MFC0308965.1"/>
    </source>
</evidence>
<dbReference type="Gene3D" id="3.10.450.40">
    <property type="match status" value="1"/>
</dbReference>
<dbReference type="EMBL" id="JBHLWB010000004">
    <property type="protein sequence ID" value="MFC0308965.1"/>
    <property type="molecule type" value="Genomic_DNA"/>
</dbReference>
<proteinExistence type="predicted"/>
<sequence>MTKFTSRLFVLSSVALLSLGSASSVLAGKHAEPLEKQQYLEQAVAVSKITLVQAIEIAQQKAEGTVLEAEFHPRREHHPVYDIEILTKEKQIKEVRIDAVTSEILRNDVKERKPHHHKKHKD</sequence>
<evidence type="ECO:0000313" key="4">
    <source>
        <dbReference type="Proteomes" id="UP001589767"/>
    </source>
</evidence>
<dbReference type="InterPro" id="IPR025711">
    <property type="entry name" value="PepSY"/>
</dbReference>
<protein>
    <submittedName>
        <fullName evidence="3">PepSY domain-containing protein</fullName>
    </submittedName>
</protein>
<name>A0ABV6H011_9PAST</name>
<evidence type="ECO:0000256" key="1">
    <source>
        <dbReference type="SAM" id="SignalP"/>
    </source>
</evidence>
<dbReference type="Proteomes" id="UP001589767">
    <property type="component" value="Unassembled WGS sequence"/>
</dbReference>
<gene>
    <name evidence="3" type="ORF">ACFFHK_04480</name>
</gene>
<comment type="caution">
    <text evidence="3">The sequence shown here is derived from an EMBL/GenBank/DDBJ whole genome shotgun (WGS) entry which is preliminary data.</text>
</comment>
<dbReference type="Pfam" id="PF03413">
    <property type="entry name" value="PepSY"/>
    <property type="match status" value="1"/>
</dbReference>
<feature type="chain" id="PRO_5045730050" evidence="1">
    <location>
        <begin position="28"/>
        <end position="122"/>
    </location>
</feature>
<dbReference type="RefSeq" id="WP_382369977.1">
    <property type="nucleotide sequence ID" value="NZ_JBHLWB010000004.1"/>
</dbReference>
<feature type="domain" description="PepSY" evidence="2">
    <location>
        <begin position="48"/>
        <end position="106"/>
    </location>
</feature>
<accession>A0ABV6H011</accession>
<organism evidence="3 4">
    <name type="scientific">Gallibacterium trehalosifermentans</name>
    <dbReference type="NCBI Taxonomy" id="516935"/>
    <lineage>
        <taxon>Bacteria</taxon>
        <taxon>Pseudomonadati</taxon>
        <taxon>Pseudomonadota</taxon>
        <taxon>Gammaproteobacteria</taxon>
        <taxon>Pasteurellales</taxon>
        <taxon>Pasteurellaceae</taxon>
        <taxon>Gallibacterium</taxon>
    </lineage>
</organism>